<dbReference type="GO" id="GO:0004553">
    <property type="term" value="F:hydrolase activity, hydrolyzing O-glycosyl compounds"/>
    <property type="evidence" value="ECO:0007669"/>
    <property type="project" value="InterPro"/>
</dbReference>
<name>A0A382GZT9_9ZZZZ</name>
<accession>A0A382GZT9</accession>
<dbReference type="InterPro" id="IPR011042">
    <property type="entry name" value="6-blade_b-propeller_TolB-like"/>
</dbReference>
<dbReference type="GO" id="GO:0016052">
    <property type="term" value="P:carbohydrate catabolic process"/>
    <property type="evidence" value="ECO:0007669"/>
    <property type="project" value="InterPro"/>
</dbReference>
<dbReference type="Gene3D" id="2.120.10.30">
    <property type="entry name" value="TolB, C-terminal domain"/>
    <property type="match status" value="1"/>
</dbReference>
<dbReference type="AlphaFoldDB" id="A0A382GZT9"/>
<gene>
    <name evidence="2" type="ORF">METZ01_LOCUS233450</name>
</gene>
<feature type="non-terminal residue" evidence="2">
    <location>
        <position position="1"/>
    </location>
</feature>
<dbReference type="EMBL" id="UINC01058390">
    <property type="protein sequence ID" value="SVB80596.1"/>
    <property type="molecule type" value="Genomic_DNA"/>
</dbReference>
<evidence type="ECO:0000313" key="2">
    <source>
        <dbReference type="EMBL" id="SVB80596.1"/>
    </source>
</evidence>
<protein>
    <recommendedName>
        <fullName evidence="1">Carbohydrate-binding domain-containing protein</fullName>
    </recommendedName>
</protein>
<dbReference type="GO" id="GO:0030246">
    <property type="term" value="F:carbohydrate binding"/>
    <property type="evidence" value="ECO:0007669"/>
    <property type="project" value="InterPro"/>
</dbReference>
<reference evidence="2" key="1">
    <citation type="submission" date="2018-05" db="EMBL/GenBank/DDBJ databases">
        <authorList>
            <person name="Lanie J.A."/>
            <person name="Ng W.-L."/>
            <person name="Kazmierczak K.M."/>
            <person name="Andrzejewski T.M."/>
            <person name="Davidsen T.M."/>
            <person name="Wayne K.J."/>
            <person name="Tettelin H."/>
            <person name="Glass J.I."/>
            <person name="Rusch D."/>
            <person name="Podicherti R."/>
            <person name="Tsui H.-C.T."/>
            <person name="Winkler M.E."/>
        </authorList>
    </citation>
    <scope>NUCLEOTIDE SEQUENCE</scope>
</reference>
<evidence type="ECO:0000259" key="1">
    <source>
        <dbReference type="Pfam" id="PF06452"/>
    </source>
</evidence>
<sequence length="402" mass="45816">VRKAVSFLALSFLCGVPAEAGDPTICRWTYLPPTIDGKGDDPAWKNAQSVGPFQRAWDKDPAKRKPHTATEAKLCWDRDNLYFFARMEDGDLFAEKTEHDADLWFDDVFELFFKPSDGFSGYYEFEFNPRNAILDIYFPQRGLDDLPRFKSDFPFHLETAVKLEGTLNKTSDKDKGWAVEGKIPWRDFIRAGGRPRAGDVWKYAACRYDYSVDFEGPNLSSNAPLQRLSFHRYEDYLPLLFEGPQGDHPKKPLGLTTLPPLADLKVKGRPGKPPPYQVKNAYPNLKLPFPITMEAVPGTNVMLAVIQNWSYAPSSIIRFKDKPSVDSYEVLHKYEGVAYDFAFHPKFAENGFLFVGWNDEKRTRITRYLFNKENLSLDPASATDFVSWKHNGHNGAAIDFGP</sequence>
<dbReference type="CDD" id="cd09620">
    <property type="entry name" value="CBM9_like_3"/>
    <property type="match status" value="1"/>
</dbReference>
<dbReference type="PANTHER" id="PTHR35532">
    <property type="entry name" value="SIMILAR TO POLYHYDROXYALKANOATE DEPOLYMERASE"/>
    <property type="match status" value="1"/>
</dbReference>
<dbReference type="PANTHER" id="PTHR35532:SF5">
    <property type="entry name" value="CARBOHYDRATE-BINDING DOMAIN-CONTAINING PROTEIN"/>
    <property type="match status" value="1"/>
</dbReference>
<dbReference type="Gene3D" id="2.60.40.1190">
    <property type="match status" value="1"/>
</dbReference>
<feature type="domain" description="Carbohydrate-binding" evidence="1">
    <location>
        <begin position="35"/>
        <end position="185"/>
    </location>
</feature>
<dbReference type="SUPFAM" id="SSF49344">
    <property type="entry name" value="CBD9-like"/>
    <property type="match status" value="1"/>
</dbReference>
<organism evidence="2">
    <name type="scientific">marine metagenome</name>
    <dbReference type="NCBI Taxonomy" id="408172"/>
    <lineage>
        <taxon>unclassified sequences</taxon>
        <taxon>metagenomes</taxon>
        <taxon>ecological metagenomes</taxon>
    </lineage>
</organism>
<proteinExistence type="predicted"/>
<feature type="non-terminal residue" evidence="2">
    <location>
        <position position="402"/>
    </location>
</feature>
<dbReference type="Pfam" id="PF06452">
    <property type="entry name" value="CBM9_1"/>
    <property type="match status" value="1"/>
</dbReference>
<dbReference type="InterPro" id="IPR010502">
    <property type="entry name" value="Carb-bd_dom_fam9"/>
</dbReference>